<name>A0ACC2NGC7_9HYME</name>
<evidence type="ECO:0000313" key="2">
    <source>
        <dbReference type="Proteomes" id="UP001239111"/>
    </source>
</evidence>
<protein>
    <submittedName>
        <fullName evidence="1">Uncharacterized protein</fullName>
    </submittedName>
</protein>
<gene>
    <name evidence="1" type="ORF">QAD02_001220</name>
</gene>
<dbReference type="Proteomes" id="UP001239111">
    <property type="component" value="Chromosome 3"/>
</dbReference>
<proteinExistence type="predicted"/>
<keyword evidence="2" id="KW-1185">Reference proteome</keyword>
<comment type="caution">
    <text evidence="1">The sequence shown here is derived from an EMBL/GenBank/DDBJ whole genome shotgun (WGS) entry which is preliminary data.</text>
</comment>
<organism evidence="1 2">
    <name type="scientific">Eretmocerus hayati</name>
    <dbReference type="NCBI Taxonomy" id="131215"/>
    <lineage>
        <taxon>Eukaryota</taxon>
        <taxon>Metazoa</taxon>
        <taxon>Ecdysozoa</taxon>
        <taxon>Arthropoda</taxon>
        <taxon>Hexapoda</taxon>
        <taxon>Insecta</taxon>
        <taxon>Pterygota</taxon>
        <taxon>Neoptera</taxon>
        <taxon>Endopterygota</taxon>
        <taxon>Hymenoptera</taxon>
        <taxon>Apocrita</taxon>
        <taxon>Proctotrupomorpha</taxon>
        <taxon>Chalcidoidea</taxon>
        <taxon>Aphelinidae</taxon>
        <taxon>Aphelininae</taxon>
        <taxon>Eretmocerus</taxon>
    </lineage>
</organism>
<reference evidence="1" key="1">
    <citation type="submission" date="2023-04" db="EMBL/GenBank/DDBJ databases">
        <title>A chromosome-level genome assembly of the parasitoid wasp Eretmocerus hayati.</title>
        <authorList>
            <person name="Zhong Y."/>
            <person name="Liu S."/>
            <person name="Liu Y."/>
        </authorList>
    </citation>
    <scope>NUCLEOTIDE SEQUENCE</scope>
    <source>
        <strain evidence="1">ZJU_SS_LIU_2023</strain>
    </source>
</reference>
<evidence type="ECO:0000313" key="1">
    <source>
        <dbReference type="EMBL" id="KAJ8669961.1"/>
    </source>
</evidence>
<sequence length="196" mass="22183">MVPLTYEVKGILTVDTIIQSQDLPNLFSKSAVIMATHVFHDLKPLCLRRIMSSHMASHVNRTMNERFINKVVSVMIPKGLTIQIDSKHYIMIPEINMPSSIELPDVLNFQSKEITACIELAFHNKYFAAVSYNVSIVCQPGNKYGLELSQQPHFSWEDMVRLVVEAHQNFQSPVLEKFYSGSLADRALSKVPGYAI</sequence>
<accession>A0ACC2NGC7</accession>
<dbReference type="EMBL" id="CM056743">
    <property type="protein sequence ID" value="KAJ8669961.1"/>
    <property type="molecule type" value="Genomic_DNA"/>
</dbReference>